<evidence type="ECO:0000256" key="1">
    <source>
        <dbReference type="SAM" id="MobiDB-lite"/>
    </source>
</evidence>
<keyword evidence="4" id="KW-1185">Reference proteome</keyword>
<gene>
    <name evidence="3" type="ORF">GCM10007350_20100</name>
</gene>
<dbReference type="Pfam" id="PF12778">
    <property type="entry name" value="PXPV"/>
    <property type="match status" value="1"/>
</dbReference>
<sequence>MKHRHILIRTAAALLTAGTLLAAPVQARTNVDIGIGIGIPGPVVVQPAPVVVQPAPVIVAPAPRPGYVWVEGGWVQAPRPYWREGYWRRAEYRPAPPPWVYERHRYYDGYREGYRRGRHDDDDGHRHRGRDWDD</sequence>
<feature type="compositionally biased region" description="Basic and acidic residues" evidence="1">
    <location>
        <begin position="113"/>
        <end position="125"/>
    </location>
</feature>
<evidence type="ECO:0000313" key="4">
    <source>
        <dbReference type="Proteomes" id="UP000604737"/>
    </source>
</evidence>
<protein>
    <submittedName>
        <fullName evidence="3">Uncharacterized protein</fullName>
    </submittedName>
</protein>
<evidence type="ECO:0000313" key="3">
    <source>
        <dbReference type="EMBL" id="GHD63178.1"/>
    </source>
</evidence>
<organism evidence="3 4">
    <name type="scientific">Jeongeupia chitinilytica</name>
    <dbReference type="NCBI Taxonomy" id="1041641"/>
    <lineage>
        <taxon>Bacteria</taxon>
        <taxon>Pseudomonadati</taxon>
        <taxon>Pseudomonadota</taxon>
        <taxon>Betaproteobacteria</taxon>
        <taxon>Neisseriales</taxon>
        <taxon>Chitinibacteraceae</taxon>
        <taxon>Jeongeupia</taxon>
    </lineage>
</organism>
<dbReference type="InterPro" id="IPR024446">
    <property type="entry name" value="PXPV"/>
</dbReference>
<proteinExistence type="predicted"/>
<dbReference type="RefSeq" id="WP_189460400.1">
    <property type="nucleotide sequence ID" value="NZ_BMYO01000005.1"/>
</dbReference>
<name>A0ABQ3GZQ3_9NEIS</name>
<accession>A0ABQ3GZQ3</accession>
<comment type="caution">
    <text evidence="3">The sequence shown here is derived from an EMBL/GenBank/DDBJ whole genome shotgun (WGS) entry which is preliminary data.</text>
</comment>
<keyword evidence="2" id="KW-0732">Signal</keyword>
<reference evidence="4" key="1">
    <citation type="journal article" date="2019" name="Int. J. Syst. Evol. Microbiol.">
        <title>The Global Catalogue of Microorganisms (GCM) 10K type strain sequencing project: providing services to taxonomists for standard genome sequencing and annotation.</title>
        <authorList>
            <consortium name="The Broad Institute Genomics Platform"/>
            <consortium name="The Broad Institute Genome Sequencing Center for Infectious Disease"/>
            <person name="Wu L."/>
            <person name="Ma J."/>
        </authorList>
    </citation>
    <scope>NUCLEOTIDE SEQUENCE [LARGE SCALE GENOMIC DNA]</scope>
    <source>
        <strain evidence="4">KCTC 23701</strain>
    </source>
</reference>
<dbReference type="EMBL" id="BMYO01000005">
    <property type="protein sequence ID" value="GHD63178.1"/>
    <property type="molecule type" value="Genomic_DNA"/>
</dbReference>
<feature type="signal peptide" evidence="2">
    <location>
        <begin position="1"/>
        <end position="22"/>
    </location>
</feature>
<evidence type="ECO:0000256" key="2">
    <source>
        <dbReference type="SAM" id="SignalP"/>
    </source>
</evidence>
<feature type="chain" id="PRO_5045434121" evidence="2">
    <location>
        <begin position="23"/>
        <end position="134"/>
    </location>
</feature>
<feature type="region of interest" description="Disordered" evidence="1">
    <location>
        <begin position="113"/>
        <end position="134"/>
    </location>
</feature>
<dbReference type="Proteomes" id="UP000604737">
    <property type="component" value="Unassembled WGS sequence"/>
</dbReference>